<dbReference type="AlphaFoldDB" id="A0A9P0E4M7"/>
<dbReference type="SUPFAM" id="SSF55073">
    <property type="entry name" value="Nucleotide cyclase"/>
    <property type="match status" value="1"/>
</dbReference>
<dbReference type="Pfam" id="PF00211">
    <property type="entry name" value="Guanylate_cyc"/>
    <property type="match status" value="1"/>
</dbReference>
<keyword evidence="8" id="KW-1185">Reference proteome</keyword>
<evidence type="ECO:0000256" key="3">
    <source>
        <dbReference type="ARBA" id="ARBA00023239"/>
    </source>
</evidence>
<evidence type="ECO:0000256" key="2">
    <source>
        <dbReference type="ARBA" id="ARBA00022741"/>
    </source>
</evidence>
<keyword evidence="3" id="KW-0456">Lyase</keyword>
<feature type="coiled-coil region" evidence="5">
    <location>
        <begin position="39"/>
        <end position="66"/>
    </location>
</feature>
<evidence type="ECO:0000256" key="1">
    <source>
        <dbReference type="ARBA" id="ARBA00012202"/>
    </source>
</evidence>
<dbReference type="InterPro" id="IPR029787">
    <property type="entry name" value="Nucleotide_cyclase"/>
</dbReference>
<dbReference type="Proteomes" id="UP001152798">
    <property type="component" value="Chromosome 2"/>
</dbReference>
<keyword evidence="2" id="KW-0547">Nucleotide-binding</keyword>
<dbReference type="GO" id="GO:0008074">
    <property type="term" value="C:guanylate cyclase complex, soluble"/>
    <property type="evidence" value="ECO:0007669"/>
    <property type="project" value="TreeGrafter"/>
</dbReference>
<dbReference type="SMART" id="SM00044">
    <property type="entry name" value="CYCc"/>
    <property type="match status" value="1"/>
</dbReference>
<dbReference type="EC" id="4.6.1.2" evidence="1"/>
<evidence type="ECO:0000256" key="5">
    <source>
        <dbReference type="SAM" id="Coils"/>
    </source>
</evidence>
<evidence type="ECO:0000313" key="8">
    <source>
        <dbReference type="Proteomes" id="UP001152798"/>
    </source>
</evidence>
<reference evidence="7" key="1">
    <citation type="submission" date="2022-01" db="EMBL/GenBank/DDBJ databases">
        <authorList>
            <person name="King R."/>
        </authorList>
    </citation>
    <scope>NUCLEOTIDE SEQUENCE</scope>
</reference>
<name>A0A9P0E4M7_NEZVI</name>
<evidence type="ECO:0000259" key="6">
    <source>
        <dbReference type="PROSITE" id="PS50125"/>
    </source>
</evidence>
<dbReference type="Pfam" id="PF07701">
    <property type="entry name" value="HNOBA"/>
    <property type="match status" value="1"/>
</dbReference>
<dbReference type="PANTHER" id="PTHR45655:SF10">
    <property type="entry name" value="SOLUBLE GUANYLATE CYCLASE 88E"/>
    <property type="match status" value="1"/>
</dbReference>
<feature type="domain" description="Guanylate cyclase" evidence="6">
    <location>
        <begin position="96"/>
        <end position="224"/>
    </location>
</feature>
<organism evidence="7 8">
    <name type="scientific">Nezara viridula</name>
    <name type="common">Southern green stink bug</name>
    <name type="synonym">Cimex viridulus</name>
    <dbReference type="NCBI Taxonomy" id="85310"/>
    <lineage>
        <taxon>Eukaryota</taxon>
        <taxon>Metazoa</taxon>
        <taxon>Ecdysozoa</taxon>
        <taxon>Arthropoda</taxon>
        <taxon>Hexapoda</taxon>
        <taxon>Insecta</taxon>
        <taxon>Pterygota</taxon>
        <taxon>Neoptera</taxon>
        <taxon>Paraneoptera</taxon>
        <taxon>Hemiptera</taxon>
        <taxon>Heteroptera</taxon>
        <taxon>Panheteroptera</taxon>
        <taxon>Pentatomomorpha</taxon>
        <taxon>Pentatomoidea</taxon>
        <taxon>Pentatomidae</taxon>
        <taxon>Pentatominae</taxon>
        <taxon>Nezara</taxon>
    </lineage>
</organism>
<proteinExistence type="predicted"/>
<dbReference type="GO" id="GO:0070482">
    <property type="term" value="P:response to oxygen levels"/>
    <property type="evidence" value="ECO:0007669"/>
    <property type="project" value="TreeGrafter"/>
</dbReference>
<keyword evidence="5" id="KW-0175">Coiled coil</keyword>
<dbReference type="PROSITE" id="PS50125">
    <property type="entry name" value="GUANYLATE_CYCLASE_2"/>
    <property type="match status" value="1"/>
</dbReference>
<sequence>MMGCRFCDWVRHRRWAGDFKVTDYMLAEAQQTLEYKLTFEQGEEKQKRLERSLVKLEEEMKRTQTILHYLVPEQSALSLKRGIIDLDSCKVIENVTILVSDIVKFTVVCSTLKPMEVVTTLNAMYSGYDRLTAKHGVCKIETVGDAYMVVSNTFSKRVPSADKVCDVALDMLETIKSIKNPETGVSLKVRIGINTGPAVAGIVGLKVPKFCIFGTSVKTAIILEASSLPMKIKISQSTRNLLNSTYIVCRSGSLYTSENGEFLLNEVIINIQH</sequence>
<dbReference type="InterPro" id="IPR011645">
    <property type="entry name" value="HNOB_dom_associated"/>
</dbReference>
<dbReference type="GO" id="GO:0019826">
    <property type="term" value="F:oxygen sensor activity"/>
    <property type="evidence" value="ECO:0007669"/>
    <property type="project" value="TreeGrafter"/>
</dbReference>
<evidence type="ECO:0000256" key="4">
    <source>
        <dbReference type="ARBA" id="ARBA00023293"/>
    </source>
</evidence>
<gene>
    <name evidence="7" type="ORF">NEZAVI_LOCUS4446</name>
</gene>
<evidence type="ECO:0000313" key="7">
    <source>
        <dbReference type="EMBL" id="CAH1393834.1"/>
    </source>
</evidence>
<dbReference type="GO" id="GO:0000166">
    <property type="term" value="F:nucleotide binding"/>
    <property type="evidence" value="ECO:0007669"/>
    <property type="project" value="UniProtKB-KW"/>
</dbReference>
<accession>A0A9P0E4M7</accession>
<dbReference type="Gene3D" id="6.10.250.780">
    <property type="match status" value="1"/>
</dbReference>
<dbReference type="GO" id="GO:0070026">
    <property type="term" value="F:nitric oxide binding"/>
    <property type="evidence" value="ECO:0007669"/>
    <property type="project" value="TreeGrafter"/>
</dbReference>
<dbReference type="EMBL" id="OV725078">
    <property type="protein sequence ID" value="CAH1393834.1"/>
    <property type="molecule type" value="Genomic_DNA"/>
</dbReference>
<protein>
    <recommendedName>
        <fullName evidence="1">guanylate cyclase</fullName>
        <ecNumber evidence="1">4.6.1.2</ecNumber>
    </recommendedName>
</protein>
<dbReference type="InterPro" id="IPR001054">
    <property type="entry name" value="A/G_cyclase"/>
</dbReference>
<dbReference type="Gene3D" id="3.30.70.1230">
    <property type="entry name" value="Nucleotide cyclase"/>
    <property type="match status" value="1"/>
</dbReference>
<dbReference type="PANTHER" id="PTHR45655">
    <property type="entry name" value="GUANYLATE CYCLASE SOLUBLE SUBUNIT BETA-2"/>
    <property type="match status" value="1"/>
</dbReference>
<dbReference type="CDD" id="cd07302">
    <property type="entry name" value="CHD"/>
    <property type="match status" value="1"/>
</dbReference>
<dbReference type="GO" id="GO:0004383">
    <property type="term" value="F:guanylate cyclase activity"/>
    <property type="evidence" value="ECO:0007669"/>
    <property type="project" value="UniProtKB-EC"/>
</dbReference>
<dbReference type="GO" id="GO:0038060">
    <property type="term" value="P:nitric oxide-cGMP-mediated signaling"/>
    <property type="evidence" value="ECO:0007669"/>
    <property type="project" value="TreeGrafter"/>
</dbReference>
<dbReference type="OrthoDB" id="6127067at2759"/>
<keyword evidence="4" id="KW-0141">cGMP biosynthesis</keyword>